<sequence length="487" mass="54964">MKELFDCLVIGGGVVGSAIARELARYRLKSAVLEKNLDVCYETSGRNSGVVHGGFAYDTGSLKARLCVEGNRGMQELSEELDFRFVRCGKVLVGNTPEDMESLKRTMQQGERNGVEGLELIDEQKLHELVPTVNGRFAMWSKNSGIVDPFGCTIALAENAAMNGVRYFFGREVTEIVRNGDGVYCVTASGEQFYTRWIINSAGLSCREISEMLGIHGYRVIGSKDHYIILDQRTGALLPMPVYPVPSNTYMGIHVTPTTDGNVIVGPDAEETSCFERYDVPQKNIDFLAEDASRLWPHIERKDYIRNYCGILPKWVDENGVIQDFKIEIRDELAPRAVNLVGIESPGLTAAVPIARYVLQLMQEREHFSLNPEFNGRRRGIRRFADMSDEEREEAIRKDPDYGELICRCEKVSKAEILEAIRNPLGVETMVGIKYRTRAMMGRCQGGYCQMRIEQLIEQEKKRRAEEVLYNRAGAQLLFGRVREEQA</sequence>
<gene>
    <name evidence="3" type="ORF">J2S20_000824</name>
</gene>
<dbReference type="SUPFAM" id="SSF51905">
    <property type="entry name" value="FAD/NAD(P)-binding domain"/>
    <property type="match status" value="1"/>
</dbReference>
<dbReference type="Pfam" id="PF01266">
    <property type="entry name" value="DAO"/>
    <property type="match status" value="1"/>
</dbReference>
<proteinExistence type="predicted"/>
<organism evidence="3 4">
    <name type="scientific">Moryella indoligenes</name>
    <dbReference type="NCBI Taxonomy" id="371674"/>
    <lineage>
        <taxon>Bacteria</taxon>
        <taxon>Bacillati</taxon>
        <taxon>Bacillota</taxon>
        <taxon>Clostridia</taxon>
        <taxon>Lachnospirales</taxon>
        <taxon>Lachnospiraceae</taxon>
        <taxon>Moryella</taxon>
    </lineage>
</organism>
<dbReference type="InterPro" id="IPR006076">
    <property type="entry name" value="FAD-dep_OxRdtase"/>
</dbReference>
<dbReference type="Pfam" id="PF04324">
    <property type="entry name" value="Fer2_BFD"/>
    <property type="match status" value="1"/>
</dbReference>
<dbReference type="InterPro" id="IPR052745">
    <property type="entry name" value="G3P_Oxidase/Oxidoreductase"/>
</dbReference>
<dbReference type="Gene3D" id="3.30.9.10">
    <property type="entry name" value="D-Amino Acid Oxidase, subunit A, domain 2"/>
    <property type="match status" value="1"/>
</dbReference>
<dbReference type="Gene3D" id="3.50.50.60">
    <property type="entry name" value="FAD/NAD(P)-binding domain"/>
    <property type="match status" value="1"/>
</dbReference>
<name>A0AAE4AKF0_9FIRM</name>
<feature type="domain" description="BFD-like [2Fe-2S]-binding" evidence="2">
    <location>
        <begin position="405"/>
        <end position="458"/>
    </location>
</feature>
<dbReference type="Proteomes" id="UP001241537">
    <property type="component" value="Unassembled WGS sequence"/>
</dbReference>
<dbReference type="RefSeq" id="WP_307253498.1">
    <property type="nucleotide sequence ID" value="NZ_JAUSTO010000004.1"/>
</dbReference>
<dbReference type="CDD" id="cd19946">
    <property type="entry name" value="GlpA-like_Fer2_BFD-like"/>
    <property type="match status" value="1"/>
</dbReference>
<keyword evidence="3" id="KW-0560">Oxidoreductase</keyword>
<dbReference type="EMBL" id="JAUSTO010000004">
    <property type="protein sequence ID" value="MDQ0152139.1"/>
    <property type="molecule type" value="Genomic_DNA"/>
</dbReference>
<evidence type="ECO:0000259" key="2">
    <source>
        <dbReference type="Pfam" id="PF04324"/>
    </source>
</evidence>
<dbReference type="AlphaFoldDB" id="A0AAE4AKF0"/>
<dbReference type="EC" id="1.1.5.3" evidence="3"/>
<dbReference type="InterPro" id="IPR007419">
    <property type="entry name" value="BFD-like_2Fe2S-bd_dom"/>
</dbReference>
<protein>
    <submittedName>
        <fullName evidence="3">Glycerol-3-phosphate dehydrogenase</fullName>
        <ecNumber evidence="3">1.1.5.3</ecNumber>
    </submittedName>
</protein>
<reference evidence="3" key="1">
    <citation type="submission" date="2023-07" db="EMBL/GenBank/DDBJ databases">
        <title>Genomic Encyclopedia of Type Strains, Phase IV (KMG-IV): sequencing the most valuable type-strain genomes for metagenomic binning, comparative biology and taxonomic classification.</title>
        <authorList>
            <person name="Goeker M."/>
        </authorList>
    </citation>
    <scope>NUCLEOTIDE SEQUENCE</scope>
    <source>
        <strain evidence="3">DSM 19659</strain>
    </source>
</reference>
<dbReference type="PANTHER" id="PTHR42720:SF1">
    <property type="entry name" value="GLYCEROL 3-PHOSPHATE OXIDASE"/>
    <property type="match status" value="1"/>
</dbReference>
<evidence type="ECO:0000259" key="1">
    <source>
        <dbReference type="Pfam" id="PF01266"/>
    </source>
</evidence>
<dbReference type="PANTHER" id="PTHR42720">
    <property type="entry name" value="GLYCEROL-3-PHOSPHATE DEHYDROGENASE"/>
    <property type="match status" value="1"/>
</dbReference>
<evidence type="ECO:0000313" key="4">
    <source>
        <dbReference type="Proteomes" id="UP001241537"/>
    </source>
</evidence>
<dbReference type="InterPro" id="IPR036188">
    <property type="entry name" value="FAD/NAD-bd_sf"/>
</dbReference>
<keyword evidence="4" id="KW-1185">Reference proteome</keyword>
<dbReference type="InterPro" id="IPR041854">
    <property type="entry name" value="BFD-like_2Fe2S-bd_dom_sf"/>
</dbReference>
<comment type="caution">
    <text evidence="3">The sequence shown here is derived from an EMBL/GenBank/DDBJ whole genome shotgun (WGS) entry which is preliminary data.</text>
</comment>
<dbReference type="GO" id="GO:0004368">
    <property type="term" value="F:glycerol-3-phosphate dehydrogenase (quinone) activity"/>
    <property type="evidence" value="ECO:0007669"/>
    <property type="project" value="UniProtKB-EC"/>
</dbReference>
<feature type="domain" description="FAD dependent oxidoreductase" evidence="1">
    <location>
        <begin position="6"/>
        <end position="360"/>
    </location>
</feature>
<evidence type="ECO:0000313" key="3">
    <source>
        <dbReference type="EMBL" id="MDQ0152139.1"/>
    </source>
</evidence>
<dbReference type="Gene3D" id="1.10.10.1100">
    <property type="entry name" value="BFD-like [2Fe-2S]-binding domain"/>
    <property type="match status" value="1"/>
</dbReference>
<accession>A0AAE4AKF0</accession>